<dbReference type="EMBL" id="JAGEOK010000005">
    <property type="protein sequence ID" value="MBO2437609.1"/>
    <property type="molecule type" value="Genomic_DNA"/>
</dbReference>
<feature type="transmembrane region" description="Helical" evidence="1">
    <location>
        <begin position="53"/>
        <end position="73"/>
    </location>
</feature>
<keyword evidence="4" id="KW-1185">Reference proteome</keyword>
<evidence type="ECO:0000313" key="4">
    <source>
        <dbReference type="Proteomes" id="UP000666915"/>
    </source>
</evidence>
<sequence>MSEAPVNDPRTRLPSLTGMRILAALLVFFCHATFQSFYGDRGPAPSLEAPATAAGWLGVAFFFVLSGFVLTWSSRPGDAARDFWRRRVVKIYPNHLVTWTAVLLLAFLPGQAAAHRATWGKTLPSLLLVHAWVPDADVMNALHIPSWSLSCELLFYLCFPLVIRAVRAIRPERLWACAAGLVALVVLVPAAAQWLLPDTPKMPWFPMSVWDYWAVYSLPPVRLLEFTLGVVMARIVLSGRWVGPGLGPASCLLAAGVALQVKLVPSPWAMVAPTVVPLALVIAAAADRDSRGRSSLLAVPVMTWLGEISFALYLVHLPVLTYGRLVLGGGWSAPAAFGVEAGLLGVALVLAAALHTWVERPAMRRWSRRRRERVAPAPRPVREPG</sequence>
<keyword evidence="3" id="KW-0808">Transferase</keyword>
<dbReference type="InterPro" id="IPR002656">
    <property type="entry name" value="Acyl_transf_3_dom"/>
</dbReference>
<accession>A0ABS3QUG4</accession>
<feature type="transmembrane region" description="Helical" evidence="1">
    <location>
        <begin position="144"/>
        <end position="163"/>
    </location>
</feature>
<keyword evidence="3" id="KW-0012">Acyltransferase</keyword>
<keyword evidence="1" id="KW-1133">Transmembrane helix</keyword>
<comment type="caution">
    <text evidence="3">The sequence shown here is derived from an EMBL/GenBank/DDBJ whole genome shotgun (WGS) entry which is preliminary data.</text>
</comment>
<keyword evidence="1" id="KW-0812">Transmembrane</keyword>
<dbReference type="GO" id="GO:0016746">
    <property type="term" value="F:acyltransferase activity"/>
    <property type="evidence" value="ECO:0007669"/>
    <property type="project" value="UniProtKB-KW"/>
</dbReference>
<dbReference type="RefSeq" id="WP_208265943.1">
    <property type="nucleotide sequence ID" value="NZ_BAAAGM010000026.1"/>
</dbReference>
<reference evidence="3 4" key="1">
    <citation type="submission" date="2021-03" db="EMBL/GenBank/DDBJ databases">
        <authorList>
            <person name="Kanchanasin P."/>
            <person name="Saeng-In P."/>
            <person name="Phongsopitanun W."/>
            <person name="Yuki M."/>
            <person name="Kudo T."/>
            <person name="Ohkuma M."/>
            <person name="Tanasupawat S."/>
        </authorList>
    </citation>
    <scope>NUCLEOTIDE SEQUENCE [LARGE SCALE GENOMIC DNA]</scope>
    <source>
        <strain evidence="3 4">L46</strain>
    </source>
</reference>
<feature type="transmembrane region" description="Helical" evidence="1">
    <location>
        <begin position="244"/>
        <end position="261"/>
    </location>
</feature>
<dbReference type="Pfam" id="PF01757">
    <property type="entry name" value="Acyl_transf_3"/>
    <property type="match status" value="1"/>
</dbReference>
<evidence type="ECO:0000259" key="2">
    <source>
        <dbReference type="Pfam" id="PF01757"/>
    </source>
</evidence>
<protein>
    <submittedName>
        <fullName evidence="3">Acyltransferase</fullName>
    </submittedName>
</protein>
<evidence type="ECO:0000313" key="3">
    <source>
        <dbReference type="EMBL" id="MBO2437609.1"/>
    </source>
</evidence>
<dbReference type="PANTHER" id="PTHR23028">
    <property type="entry name" value="ACETYLTRANSFERASE"/>
    <property type="match status" value="1"/>
</dbReference>
<proteinExistence type="predicted"/>
<organism evidence="3 4">
    <name type="scientific">Actinomadura nitritigenes</name>
    <dbReference type="NCBI Taxonomy" id="134602"/>
    <lineage>
        <taxon>Bacteria</taxon>
        <taxon>Bacillati</taxon>
        <taxon>Actinomycetota</taxon>
        <taxon>Actinomycetes</taxon>
        <taxon>Streptosporangiales</taxon>
        <taxon>Thermomonosporaceae</taxon>
        <taxon>Actinomadura</taxon>
    </lineage>
</organism>
<feature type="transmembrane region" description="Helical" evidence="1">
    <location>
        <begin position="94"/>
        <end position="114"/>
    </location>
</feature>
<gene>
    <name evidence="3" type="ORF">J4557_08775</name>
</gene>
<feature type="transmembrane region" description="Helical" evidence="1">
    <location>
        <begin position="267"/>
        <end position="285"/>
    </location>
</feature>
<feature type="transmembrane region" description="Helical" evidence="1">
    <location>
        <begin position="21"/>
        <end position="38"/>
    </location>
</feature>
<feature type="domain" description="Acyltransferase 3" evidence="2">
    <location>
        <begin position="15"/>
        <end position="349"/>
    </location>
</feature>
<dbReference type="PANTHER" id="PTHR23028:SF53">
    <property type="entry name" value="ACYL_TRANSF_3 DOMAIN-CONTAINING PROTEIN"/>
    <property type="match status" value="1"/>
</dbReference>
<dbReference type="Proteomes" id="UP000666915">
    <property type="component" value="Unassembled WGS sequence"/>
</dbReference>
<evidence type="ECO:0000256" key="1">
    <source>
        <dbReference type="SAM" id="Phobius"/>
    </source>
</evidence>
<name>A0ABS3QUG4_9ACTN</name>
<feature type="transmembrane region" description="Helical" evidence="1">
    <location>
        <begin position="216"/>
        <end position="237"/>
    </location>
</feature>
<feature type="transmembrane region" description="Helical" evidence="1">
    <location>
        <begin position="297"/>
        <end position="315"/>
    </location>
</feature>
<dbReference type="InterPro" id="IPR050879">
    <property type="entry name" value="Acyltransferase_3"/>
</dbReference>
<keyword evidence="1" id="KW-0472">Membrane</keyword>
<feature type="transmembrane region" description="Helical" evidence="1">
    <location>
        <begin position="335"/>
        <end position="358"/>
    </location>
</feature>
<feature type="transmembrane region" description="Helical" evidence="1">
    <location>
        <begin position="175"/>
        <end position="196"/>
    </location>
</feature>